<feature type="compositionally biased region" description="Polar residues" evidence="1">
    <location>
        <begin position="13"/>
        <end position="24"/>
    </location>
</feature>
<name>A0A4P9XSP7_9FUNG</name>
<protein>
    <submittedName>
        <fullName evidence="3">S-adenosyl-L-methionine-dependent methyltransferase</fullName>
    </submittedName>
</protein>
<dbReference type="Pfam" id="PF13649">
    <property type="entry name" value="Methyltransf_25"/>
    <property type="match status" value="1"/>
</dbReference>
<evidence type="ECO:0000256" key="1">
    <source>
        <dbReference type="SAM" id="MobiDB-lite"/>
    </source>
</evidence>
<dbReference type="STRING" id="78915.A0A4P9XSP7"/>
<sequence>MGTRASRYLASSGPPSNQSDTVNARASVSFFSSSDHTRSQRDKAPAARANFVYVDGRRFHGAENTPYMLPNDDEEADRLHEQHFALCALIGNNYVADQHGMRRVLDVGTGPGAWIMDMATEFPACEFIGVDVSPIQPVVVMPSNARFEITNILEGLCFADNAFDLVHARLLMAAMPKTCWPDLIADMARVCTSDGVVELCETDAIICNAGPVAEQVNGWLLAVCNMRVIDLSHVWGIPLMMQEAKLQVEKRVKYSMPIGEWCGPLGKVGLSGLVGIINGMRFSIMQACGVTDEHIDTLIAALPEEVNQRQSHWTIELTVGRKL</sequence>
<dbReference type="InterPro" id="IPR029063">
    <property type="entry name" value="SAM-dependent_MTases_sf"/>
</dbReference>
<gene>
    <name evidence="3" type="ORF">THASP1DRAFT_29068</name>
</gene>
<evidence type="ECO:0000259" key="2">
    <source>
        <dbReference type="Pfam" id="PF13649"/>
    </source>
</evidence>
<evidence type="ECO:0000313" key="3">
    <source>
        <dbReference type="EMBL" id="RKP09147.1"/>
    </source>
</evidence>
<keyword evidence="4" id="KW-1185">Reference proteome</keyword>
<keyword evidence="3" id="KW-0808">Transferase</keyword>
<keyword evidence="3" id="KW-0489">Methyltransferase</keyword>
<feature type="region of interest" description="Disordered" evidence="1">
    <location>
        <begin position="1"/>
        <end position="24"/>
    </location>
</feature>
<dbReference type="OrthoDB" id="2013972at2759"/>
<feature type="domain" description="Methyltransferase" evidence="2">
    <location>
        <begin position="104"/>
        <end position="195"/>
    </location>
</feature>
<dbReference type="GO" id="GO:0008168">
    <property type="term" value="F:methyltransferase activity"/>
    <property type="evidence" value="ECO:0007669"/>
    <property type="project" value="UniProtKB-KW"/>
</dbReference>
<evidence type="ECO:0000313" key="4">
    <source>
        <dbReference type="Proteomes" id="UP000271241"/>
    </source>
</evidence>
<dbReference type="SUPFAM" id="SSF53335">
    <property type="entry name" value="S-adenosyl-L-methionine-dependent methyltransferases"/>
    <property type="match status" value="1"/>
</dbReference>
<reference evidence="4" key="1">
    <citation type="journal article" date="2018" name="Nat. Microbiol.">
        <title>Leveraging single-cell genomics to expand the fungal tree of life.</title>
        <authorList>
            <person name="Ahrendt S.R."/>
            <person name="Quandt C.A."/>
            <person name="Ciobanu D."/>
            <person name="Clum A."/>
            <person name="Salamov A."/>
            <person name="Andreopoulos B."/>
            <person name="Cheng J.F."/>
            <person name="Woyke T."/>
            <person name="Pelin A."/>
            <person name="Henrissat B."/>
            <person name="Reynolds N.K."/>
            <person name="Benny G.L."/>
            <person name="Smith M.E."/>
            <person name="James T.Y."/>
            <person name="Grigoriev I.V."/>
        </authorList>
    </citation>
    <scope>NUCLEOTIDE SEQUENCE [LARGE SCALE GENOMIC DNA]</scope>
    <source>
        <strain evidence="4">RSA 1356</strain>
    </source>
</reference>
<dbReference type="EMBL" id="KZ992538">
    <property type="protein sequence ID" value="RKP09147.1"/>
    <property type="molecule type" value="Genomic_DNA"/>
</dbReference>
<proteinExistence type="predicted"/>
<accession>A0A4P9XSP7</accession>
<organism evidence="3 4">
    <name type="scientific">Thamnocephalis sphaerospora</name>
    <dbReference type="NCBI Taxonomy" id="78915"/>
    <lineage>
        <taxon>Eukaryota</taxon>
        <taxon>Fungi</taxon>
        <taxon>Fungi incertae sedis</taxon>
        <taxon>Zoopagomycota</taxon>
        <taxon>Zoopagomycotina</taxon>
        <taxon>Zoopagomycetes</taxon>
        <taxon>Zoopagales</taxon>
        <taxon>Sigmoideomycetaceae</taxon>
        <taxon>Thamnocephalis</taxon>
    </lineage>
</organism>
<dbReference type="InterPro" id="IPR041698">
    <property type="entry name" value="Methyltransf_25"/>
</dbReference>
<dbReference type="PANTHER" id="PTHR43591">
    <property type="entry name" value="METHYLTRANSFERASE"/>
    <property type="match status" value="1"/>
</dbReference>
<dbReference type="Gene3D" id="3.40.50.150">
    <property type="entry name" value="Vaccinia Virus protein VP39"/>
    <property type="match status" value="1"/>
</dbReference>
<dbReference type="AlphaFoldDB" id="A0A4P9XSP7"/>
<dbReference type="GO" id="GO:0032259">
    <property type="term" value="P:methylation"/>
    <property type="evidence" value="ECO:0007669"/>
    <property type="project" value="UniProtKB-KW"/>
</dbReference>
<dbReference type="Proteomes" id="UP000271241">
    <property type="component" value="Unassembled WGS sequence"/>
</dbReference>
<dbReference type="CDD" id="cd02440">
    <property type="entry name" value="AdoMet_MTases"/>
    <property type="match status" value="1"/>
</dbReference>